<dbReference type="EMBL" id="BKCJ010973624">
    <property type="protein sequence ID" value="GFC57439.1"/>
    <property type="molecule type" value="Genomic_DNA"/>
</dbReference>
<proteinExistence type="predicted"/>
<name>A0A699Q6L6_TANCI</name>
<comment type="caution">
    <text evidence="2">The sequence shown here is derived from an EMBL/GenBank/DDBJ whole genome shotgun (WGS) entry which is preliminary data.</text>
</comment>
<feature type="region of interest" description="Disordered" evidence="1">
    <location>
        <begin position="23"/>
        <end position="44"/>
    </location>
</feature>
<feature type="compositionally biased region" description="Pro residues" evidence="1">
    <location>
        <begin position="30"/>
        <end position="41"/>
    </location>
</feature>
<reference evidence="2" key="1">
    <citation type="journal article" date="2019" name="Sci. Rep.">
        <title>Draft genome of Tanacetum cinerariifolium, the natural source of mosquito coil.</title>
        <authorList>
            <person name="Yamashiro T."/>
            <person name="Shiraishi A."/>
            <person name="Satake H."/>
            <person name="Nakayama K."/>
        </authorList>
    </citation>
    <scope>NUCLEOTIDE SEQUENCE</scope>
</reference>
<dbReference type="AlphaFoldDB" id="A0A699Q6L6"/>
<sequence length="119" mass="12674">MSSASSLMGSMRGTSVNMITQASSADSAMPPRPPAIPPMPVTEPTARFGNMSDTVVKMLALQAWWAAAAMPITNTASHIFSCPRYCANTIGNTQKAMTSMAVLRAWKAGMPRLIKPMGR</sequence>
<accession>A0A699Q6L6</accession>
<evidence type="ECO:0000313" key="2">
    <source>
        <dbReference type="EMBL" id="GFC57439.1"/>
    </source>
</evidence>
<protein>
    <submittedName>
        <fullName evidence="2">Uncharacterized protein</fullName>
    </submittedName>
</protein>
<gene>
    <name evidence="2" type="ORF">Tci_829409</name>
</gene>
<organism evidence="2">
    <name type="scientific">Tanacetum cinerariifolium</name>
    <name type="common">Dalmatian daisy</name>
    <name type="synonym">Chrysanthemum cinerariifolium</name>
    <dbReference type="NCBI Taxonomy" id="118510"/>
    <lineage>
        <taxon>Eukaryota</taxon>
        <taxon>Viridiplantae</taxon>
        <taxon>Streptophyta</taxon>
        <taxon>Embryophyta</taxon>
        <taxon>Tracheophyta</taxon>
        <taxon>Spermatophyta</taxon>
        <taxon>Magnoliopsida</taxon>
        <taxon>eudicotyledons</taxon>
        <taxon>Gunneridae</taxon>
        <taxon>Pentapetalae</taxon>
        <taxon>asterids</taxon>
        <taxon>campanulids</taxon>
        <taxon>Asterales</taxon>
        <taxon>Asteraceae</taxon>
        <taxon>Asteroideae</taxon>
        <taxon>Anthemideae</taxon>
        <taxon>Anthemidinae</taxon>
        <taxon>Tanacetum</taxon>
    </lineage>
</organism>
<evidence type="ECO:0000256" key="1">
    <source>
        <dbReference type="SAM" id="MobiDB-lite"/>
    </source>
</evidence>